<dbReference type="AlphaFoldDB" id="A0AAV8Z4A6"/>
<protein>
    <recommendedName>
        <fullName evidence="2">HIT-type domain-containing protein</fullName>
    </recommendedName>
</protein>
<organism evidence="3 4">
    <name type="scientific">Aromia moschata</name>
    <dbReference type="NCBI Taxonomy" id="1265417"/>
    <lineage>
        <taxon>Eukaryota</taxon>
        <taxon>Metazoa</taxon>
        <taxon>Ecdysozoa</taxon>
        <taxon>Arthropoda</taxon>
        <taxon>Hexapoda</taxon>
        <taxon>Insecta</taxon>
        <taxon>Pterygota</taxon>
        <taxon>Neoptera</taxon>
        <taxon>Endopterygota</taxon>
        <taxon>Coleoptera</taxon>
        <taxon>Polyphaga</taxon>
        <taxon>Cucujiformia</taxon>
        <taxon>Chrysomeloidea</taxon>
        <taxon>Cerambycidae</taxon>
        <taxon>Cerambycinae</taxon>
        <taxon>Callichromatini</taxon>
        <taxon>Aromia</taxon>
    </lineage>
</organism>
<evidence type="ECO:0000313" key="3">
    <source>
        <dbReference type="EMBL" id="KAJ8957976.1"/>
    </source>
</evidence>
<dbReference type="Gene3D" id="3.30.60.190">
    <property type="match status" value="1"/>
</dbReference>
<keyword evidence="1" id="KW-0479">Metal-binding</keyword>
<accession>A0AAV8Z4A6</accession>
<dbReference type="Proteomes" id="UP001162162">
    <property type="component" value="Unassembled WGS sequence"/>
</dbReference>
<keyword evidence="1" id="KW-0863">Zinc-finger</keyword>
<proteinExistence type="predicted"/>
<evidence type="ECO:0000259" key="2">
    <source>
        <dbReference type="PROSITE" id="PS51083"/>
    </source>
</evidence>
<dbReference type="InterPro" id="IPR007529">
    <property type="entry name" value="Znf_HIT"/>
</dbReference>
<dbReference type="SUPFAM" id="SSF144232">
    <property type="entry name" value="HIT/MYND zinc finger-like"/>
    <property type="match status" value="1"/>
</dbReference>
<dbReference type="GO" id="GO:0008270">
    <property type="term" value="F:zinc ion binding"/>
    <property type="evidence" value="ECO:0007669"/>
    <property type="project" value="UniProtKB-UniRule"/>
</dbReference>
<gene>
    <name evidence="3" type="ORF">NQ318_001977</name>
</gene>
<feature type="domain" description="HIT-type" evidence="2">
    <location>
        <begin position="15"/>
        <end position="48"/>
    </location>
</feature>
<dbReference type="PROSITE" id="PS51083">
    <property type="entry name" value="ZF_HIT"/>
    <property type="match status" value="1"/>
</dbReference>
<keyword evidence="4" id="KW-1185">Reference proteome</keyword>
<sequence>MGSVKIIELNETNTCKICDNALARYSCPRCNILYCSLTCYQANSHLQCSETFYKENVMSELDLDKNSTDYKTKMLEILQRTHENNMIPSSEEMNDFENYADFENFDQADSDDDPDFEDIADRLAGVDLDDAEQVWDKLTEDEKQEFVAFLKSEDVTKLIPSWQPWWLYHSENKVQDISEEETFKTNCPKVLTIKDFSQITTKPPSECVKYNLINVLSAYVFTTRYFNGEHFEFAKEAVSCIASLSGNLKEAQNFEDFDTAIKHVEQECCNSTWILTDAENIQVMREDIRKILMGPNDSENKFYILSALSDLRNLLEESLKPEQEANTASFNKRFPNDHFPAVKFETPDKTRNYIKKIDYYLSYTKDYYSP</sequence>
<name>A0AAV8Z4A6_9CUCU</name>
<reference evidence="3" key="1">
    <citation type="journal article" date="2023" name="Insect Mol. Biol.">
        <title>Genome sequencing provides insights into the evolution of gene families encoding plant cell wall-degrading enzymes in longhorned beetles.</title>
        <authorList>
            <person name="Shin N.R."/>
            <person name="Okamura Y."/>
            <person name="Kirsch R."/>
            <person name="Pauchet Y."/>
        </authorList>
    </citation>
    <scope>NUCLEOTIDE SEQUENCE</scope>
    <source>
        <strain evidence="3">AMC_N1</strain>
    </source>
</reference>
<dbReference type="InterPro" id="IPR039646">
    <property type="entry name" value="ZNHIT2"/>
</dbReference>
<dbReference type="CDD" id="cd23024">
    <property type="entry name" value="zf-HIT_ZNHIT2-3"/>
    <property type="match status" value="1"/>
</dbReference>
<dbReference type="PANTHER" id="PTHR15555">
    <property type="entry name" value="ZINC FINGER HIT DOMAIN CONTAINING PROTEIN 2 PROTEIN FON -RELATED"/>
    <property type="match status" value="1"/>
</dbReference>
<keyword evidence="1" id="KW-0862">Zinc</keyword>
<dbReference type="EMBL" id="JAPWTK010000020">
    <property type="protein sequence ID" value="KAJ8957976.1"/>
    <property type="molecule type" value="Genomic_DNA"/>
</dbReference>
<evidence type="ECO:0000313" key="4">
    <source>
        <dbReference type="Proteomes" id="UP001162162"/>
    </source>
</evidence>
<dbReference type="Pfam" id="PF04438">
    <property type="entry name" value="zf-HIT"/>
    <property type="match status" value="1"/>
</dbReference>
<dbReference type="PANTHER" id="PTHR15555:SF0">
    <property type="entry name" value="ZINC FINGER HIT DOMAIN-CONTAINING PROTEIN 2"/>
    <property type="match status" value="1"/>
</dbReference>
<comment type="caution">
    <text evidence="3">The sequence shown here is derived from an EMBL/GenBank/DDBJ whole genome shotgun (WGS) entry which is preliminary data.</text>
</comment>
<evidence type="ECO:0000256" key="1">
    <source>
        <dbReference type="PROSITE-ProRule" id="PRU00453"/>
    </source>
</evidence>